<dbReference type="InterPro" id="IPR010727">
    <property type="entry name" value="DUF1302"/>
</dbReference>
<sequence>MHNDNKIRPTLLRRRCALGAVALGLASAPLAHAGGTFELGESVQGKWNLQGSVGATMRVQNADKNLLFVGDTPGGTPRSANADDGNQNFGAGELVSSVAKLTGDLSLTRNNYTFFARSTAWYDYTLDHDTVPHGHYGNRYRPNSRLNDSNFAREARFKGIDLLDVWVSGRYTLNQQPLEVKVGRQTVGWGRSMFTRATLASINAYNLPALRRPGFIMQELVRPSNMIHLDYKFTDALQARAFYQLEFRETIVDACGTFFSNLDNTAIGCDGTFLSSVVMPAEDVMASGRYLHRQRDEKPSHHNQYGLKFDYDWEAAGAKVGAYYVNYHHRLPIYSMVKAPVGGDRMDTEYYFMFPDNIKLFGLTGSKAFGATQVAVNLSHIPNFPLQINTSDLTSAAMGVSTPASSHTNRYQAGEKVPGYMEQEVSRAELSFSRPVANLFGAPQVMLSAELAAEYIPTLPDSSDIRFRRHTNFGVAPDDSEKGYVTDFTWGYRLSARTTYRDLLGPVSLSPSVVFTHGVKGYASDDALQENQRTMAVNLEFGYKQAHVKLGYVRFSDSRYSVWRDRDHVNLSTGIQF</sequence>
<evidence type="ECO:0000256" key="1">
    <source>
        <dbReference type="SAM" id="SignalP"/>
    </source>
</evidence>
<feature type="chain" id="PRO_5045571803" evidence="1">
    <location>
        <begin position="34"/>
        <end position="577"/>
    </location>
</feature>
<evidence type="ECO:0000313" key="2">
    <source>
        <dbReference type="EMBL" id="MEY1662150.1"/>
    </source>
</evidence>
<organism evidence="2 3">
    <name type="scientific">Isoalcanivorax beigongshangi</name>
    <dbReference type="NCBI Taxonomy" id="3238810"/>
    <lineage>
        <taxon>Bacteria</taxon>
        <taxon>Pseudomonadati</taxon>
        <taxon>Pseudomonadota</taxon>
        <taxon>Gammaproteobacteria</taxon>
        <taxon>Oceanospirillales</taxon>
        <taxon>Alcanivoracaceae</taxon>
        <taxon>Isoalcanivorax</taxon>
    </lineage>
</organism>
<comment type="caution">
    <text evidence="2">The sequence shown here is derived from an EMBL/GenBank/DDBJ whole genome shotgun (WGS) entry which is preliminary data.</text>
</comment>
<keyword evidence="1" id="KW-0732">Signal</keyword>
<name>A0ABV4AH38_9GAMM</name>
<dbReference type="Proteomes" id="UP001562065">
    <property type="component" value="Unassembled WGS sequence"/>
</dbReference>
<gene>
    <name evidence="2" type="ORF">AB5I84_08325</name>
</gene>
<proteinExistence type="predicted"/>
<evidence type="ECO:0000313" key="3">
    <source>
        <dbReference type="Proteomes" id="UP001562065"/>
    </source>
</evidence>
<dbReference type="RefSeq" id="WP_369455391.1">
    <property type="nucleotide sequence ID" value="NZ_JBGCUO010000001.1"/>
</dbReference>
<dbReference type="Pfam" id="PF06980">
    <property type="entry name" value="DUF1302"/>
    <property type="match status" value="1"/>
</dbReference>
<protein>
    <submittedName>
        <fullName evidence="2">DUF1302 domain-containing protein</fullName>
    </submittedName>
</protein>
<keyword evidence="3" id="KW-1185">Reference proteome</keyword>
<dbReference type="EMBL" id="JBGCUO010000001">
    <property type="protein sequence ID" value="MEY1662150.1"/>
    <property type="molecule type" value="Genomic_DNA"/>
</dbReference>
<feature type="signal peptide" evidence="1">
    <location>
        <begin position="1"/>
        <end position="33"/>
    </location>
</feature>
<accession>A0ABV4AH38</accession>
<reference evidence="2 3" key="1">
    <citation type="submission" date="2024-07" db="EMBL/GenBank/DDBJ databases">
        <authorList>
            <person name="Ren Q."/>
        </authorList>
    </citation>
    <scope>NUCLEOTIDE SEQUENCE [LARGE SCALE GENOMIC DNA]</scope>
    <source>
        <strain evidence="2 3">REN37</strain>
    </source>
</reference>